<evidence type="ECO:0000313" key="4">
    <source>
        <dbReference type="Proteomes" id="UP000297385"/>
    </source>
</evidence>
<dbReference type="EMBL" id="SNVI01000008">
    <property type="protein sequence ID" value="TFE36502.1"/>
    <property type="molecule type" value="Genomic_DNA"/>
</dbReference>
<gene>
    <name evidence="3" type="ORF">E2553_42955</name>
</gene>
<dbReference type="RefSeq" id="WP_134466603.1">
    <property type="nucleotide sequence ID" value="NZ_SNVI01000008.1"/>
</dbReference>
<dbReference type="PANTHER" id="PTHR42760">
    <property type="entry name" value="SHORT-CHAIN DEHYDROGENASES/REDUCTASES FAMILY MEMBER"/>
    <property type="match status" value="1"/>
</dbReference>
<name>A0A4Y8MGB8_9BURK</name>
<dbReference type="PRINTS" id="PR00081">
    <property type="entry name" value="GDHRDH"/>
</dbReference>
<dbReference type="Pfam" id="PF13561">
    <property type="entry name" value="adh_short_C2"/>
    <property type="match status" value="1"/>
</dbReference>
<evidence type="ECO:0000256" key="1">
    <source>
        <dbReference type="ARBA" id="ARBA00006484"/>
    </source>
</evidence>
<protein>
    <submittedName>
        <fullName evidence="3">SDR family oxidoreductase</fullName>
    </submittedName>
</protein>
<dbReference type="InterPro" id="IPR036291">
    <property type="entry name" value="NAD(P)-bd_dom_sf"/>
</dbReference>
<proteinExistence type="inferred from homology"/>
<keyword evidence="2" id="KW-0560">Oxidoreductase</keyword>
<dbReference type="GO" id="GO:0016616">
    <property type="term" value="F:oxidoreductase activity, acting on the CH-OH group of donors, NAD or NADP as acceptor"/>
    <property type="evidence" value="ECO:0007669"/>
    <property type="project" value="TreeGrafter"/>
</dbReference>
<dbReference type="InterPro" id="IPR002347">
    <property type="entry name" value="SDR_fam"/>
</dbReference>
<dbReference type="FunFam" id="3.40.50.720:FF:000084">
    <property type="entry name" value="Short-chain dehydrogenase reductase"/>
    <property type="match status" value="1"/>
</dbReference>
<evidence type="ECO:0000313" key="3">
    <source>
        <dbReference type="EMBL" id="TFE36502.1"/>
    </source>
</evidence>
<comment type="caution">
    <text evidence="3">The sequence shown here is derived from an EMBL/GenBank/DDBJ whole genome shotgun (WGS) entry which is preliminary data.</text>
</comment>
<accession>A0A4Y8MGB8</accession>
<comment type="similarity">
    <text evidence="1">Belongs to the short-chain dehydrogenases/reductases (SDR) family.</text>
</comment>
<dbReference type="AlphaFoldDB" id="A0A4Y8MGB8"/>
<dbReference type="SUPFAM" id="SSF51735">
    <property type="entry name" value="NAD(P)-binding Rossmann-fold domains"/>
    <property type="match status" value="1"/>
</dbReference>
<dbReference type="PRINTS" id="PR00080">
    <property type="entry name" value="SDRFAMILY"/>
</dbReference>
<sequence length="260" mass="26911">MSRLAGKVAIITGAGGGQGAEEARLFAAEGAAIAVCDVAFEQAEAVAESINANGGKARAYDLDVCDAAGWCHTVEDVNSWAGNVTVLVNNAGIILRTGVMDTDEEKWQHLLNINLTGAFLGTKAVVPSMRAAGGGAIVNISSIAGLSGYYDAAYSASKWGLRGLTKTSALEFAKDAIRVNAVCPGVIVTPLNENATHLEPFRRMTPLGRHGTLSEAARLVLFLASDDSSYITGEEIALDGGLNAGAALHRVIEEANALAK</sequence>
<evidence type="ECO:0000256" key="2">
    <source>
        <dbReference type="ARBA" id="ARBA00023002"/>
    </source>
</evidence>
<organism evidence="3 4">
    <name type="scientific">Paraburkholderia dipogonis</name>
    <dbReference type="NCBI Taxonomy" id="1211383"/>
    <lineage>
        <taxon>Bacteria</taxon>
        <taxon>Pseudomonadati</taxon>
        <taxon>Pseudomonadota</taxon>
        <taxon>Betaproteobacteria</taxon>
        <taxon>Burkholderiales</taxon>
        <taxon>Burkholderiaceae</taxon>
        <taxon>Paraburkholderia</taxon>
    </lineage>
</organism>
<dbReference type="PANTHER" id="PTHR42760:SF133">
    <property type="entry name" value="3-OXOACYL-[ACYL-CARRIER-PROTEIN] REDUCTASE"/>
    <property type="match status" value="1"/>
</dbReference>
<dbReference type="Proteomes" id="UP000297385">
    <property type="component" value="Unassembled WGS sequence"/>
</dbReference>
<reference evidence="3 4" key="1">
    <citation type="submission" date="2019-03" db="EMBL/GenBank/DDBJ databases">
        <title>Complete Genome Sequence of Paraburkholderia dipogonis ICMP 19430T, a Nitrogen-fixing Symbiont of the South African Invasive Legume Dipogon lignosus in New Zealand.</title>
        <authorList>
            <person name="De Meyer S.E."/>
        </authorList>
    </citation>
    <scope>NUCLEOTIDE SEQUENCE [LARGE SCALE GENOMIC DNA]</scope>
    <source>
        <strain evidence="3 4">ICMP 19430</strain>
    </source>
</reference>
<dbReference type="Gene3D" id="3.40.50.720">
    <property type="entry name" value="NAD(P)-binding Rossmann-like Domain"/>
    <property type="match status" value="1"/>
</dbReference>